<dbReference type="GO" id="GO:0018784">
    <property type="term" value="F:(S)-2-haloacid dehalogenase activity"/>
    <property type="evidence" value="ECO:0007669"/>
    <property type="project" value="UniProtKB-EC"/>
</dbReference>
<dbReference type="EC" id="3.8.1.2" evidence="3"/>
<evidence type="ECO:0000313" key="4">
    <source>
        <dbReference type="Proteomes" id="UP000698222"/>
    </source>
</evidence>
<dbReference type="SUPFAM" id="SSF56784">
    <property type="entry name" value="HAD-like"/>
    <property type="match status" value="1"/>
</dbReference>
<organism evidence="3 4">
    <name type="scientific">Brachybacterium fresconis</name>
    <dbReference type="NCBI Taxonomy" id="173363"/>
    <lineage>
        <taxon>Bacteria</taxon>
        <taxon>Bacillati</taxon>
        <taxon>Actinomycetota</taxon>
        <taxon>Actinomycetes</taxon>
        <taxon>Micrococcales</taxon>
        <taxon>Dermabacteraceae</taxon>
        <taxon>Brachybacterium</taxon>
    </lineage>
</organism>
<dbReference type="CDD" id="cd02588">
    <property type="entry name" value="HAD_L2-DEX"/>
    <property type="match status" value="1"/>
</dbReference>
<proteinExistence type="inferred from homology"/>
<dbReference type="InterPro" id="IPR006439">
    <property type="entry name" value="HAD-SF_hydro_IA"/>
</dbReference>
<dbReference type="PANTHER" id="PTHR43316">
    <property type="entry name" value="HYDROLASE, HALOACID DELAHOGENASE-RELATED"/>
    <property type="match status" value="1"/>
</dbReference>
<dbReference type="PRINTS" id="PR00413">
    <property type="entry name" value="HADHALOGNASE"/>
</dbReference>
<reference evidence="3 4" key="1">
    <citation type="submission" date="2021-03" db="EMBL/GenBank/DDBJ databases">
        <title>Sequencing the genomes of 1000 actinobacteria strains.</title>
        <authorList>
            <person name="Klenk H.-P."/>
        </authorList>
    </citation>
    <scope>NUCLEOTIDE SEQUENCE [LARGE SCALE GENOMIC DNA]</scope>
    <source>
        <strain evidence="3 4">DSM 14564</strain>
    </source>
</reference>
<sequence length="242" mass="25762">MPTAPPAPKVLVFDVNETLSDMAGMRSRLASVGVSPTAFPRWFAGVLRDGFALTAAGGYADFADLAHDGLRALTDGMEVPALTDEAIEHVVAGFADLEVHPDVPAGVRALHRAGFRLVTMTNGSVAVTEALLERAGLRDHFELLLDVRGPRCWKPAPEAYRYTIDAADVTPADAMLVAVHPWDIDGAVRAGLRGAWIRRGTPPTAYSSAMRPPTLVADGLDELSHLLTRGSGSSGPHPRVDR</sequence>
<keyword evidence="2 3" id="KW-0378">Hydrolase</keyword>
<protein>
    <submittedName>
        <fullName evidence="3">2-haloacid dehalogenase</fullName>
        <ecNumber evidence="3">3.8.1.2</ecNumber>
    </submittedName>
</protein>
<dbReference type="EMBL" id="JAGIOC010000001">
    <property type="protein sequence ID" value="MBP2408116.1"/>
    <property type="molecule type" value="Genomic_DNA"/>
</dbReference>
<dbReference type="InterPro" id="IPR051540">
    <property type="entry name" value="S-2-haloacid_dehalogenase"/>
</dbReference>
<dbReference type="SFLD" id="SFLDS00003">
    <property type="entry name" value="Haloacid_Dehalogenase"/>
    <property type="match status" value="1"/>
</dbReference>
<evidence type="ECO:0000256" key="1">
    <source>
        <dbReference type="ARBA" id="ARBA00008106"/>
    </source>
</evidence>
<evidence type="ECO:0000256" key="2">
    <source>
        <dbReference type="ARBA" id="ARBA00022801"/>
    </source>
</evidence>
<accession>A0ABS4YH48</accession>
<dbReference type="RefSeq" id="WP_209888141.1">
    <property type="nucleotide sequence ID" value="NZ_BAAAJV010000024.1"/>
</dbReference>
<dbReference type="InterPro" id="IPR036412">
    <property type="entry name" value="HAD-like_sf"/>
</dbReference>
<dbReference type="Proteomes" id="UP000698222">
    <property type="component" value="Unassembled WGS sequence"/>
</dbReference>
<dbReference type="SFLD" id="SFLDG01129">
    <property type="entry name" value="C1.5:_HAD__Beta-PGM__Phosphata"/>
    <property type="match status" value="1"/>
</dbReference>
<dbReference type="InterPro" id="IPR023198">
    <property type="entry name" value="PGP-like_dom2"/>
</dbReference>
<dbReference type="InterPro" id="IPR023214">
    <property type="entry name" value="HAD_sf"/>
</dbReference>
<dbReference type="InterPro" id="IPR006328">
    <property type="entry name" value="2-HAD"/>
</dbReference>
<evidence type="ECO:0000313" key="3">
    <source>
        <dbReference type="EMBL" id="MBP2408116.1"/>
    </source>
</evidence>
<dbReference type="PANTHER" id="PTHR43316:SF3">
    <property type="entry name" value="HALOACID DEHALOGENASE, TYPE II (AFU_ORTHOLOGUE AFUA_2G07750)-RELATED"/>
    <property type="match status" value="1"/>
</dbReference>
<dbReference type="Gene3D" id="1.10.150.240">
    <property type="entry name" value="Putative phosphatase, domain 2"/>
    <property type="match status" value="1"/>
</dbReference>
<keyword evidence="4" id="KW-1185">Reference proteome</keyword>
<name>A0ABS4YH48_9MICO</name>
<dbReference type="Pfam" id="PF00702">
    <property type="entry name" value="Hydrolase"/>
    <property type="match status" value="1"/>
</dbReference>
<comment type="similarity">
    <text evidence="1">Belongs to the HAD-like hydrolase superfamily. S-2-haloalkanoic acid dehalogenase family.</text>
</comment>
<dbReference type="NCBIfam" id="TIGR01428">
    <property type="entry name" value="HAD_type_II"/>
    <property type="match status" value="1"/>
</dbReference>
<comment type="caution">
    <text evidence="3">The sequence shown here is derived from an EMBL/GenBank/DDBJ whole genome shotgun (WGS) entry which is preliminary data.</text>
</comment>
<dbReference type="Gene3D" id="3.40.50.1000">
    <property type="entry name" value="HAD superfamily/HAD-like"/>
    <property type="match status" value="1"/>
</dbReference>
<gene>
    <name evidence="3" type="ORF">JOF44_001019</name>
</gene>